<keyword evidence="2" id="KW-0472">Membrane</keyword>
<gene>
    <name evidence="3" type="ORF">CYFA0S_25e01266g</name>
</gene>
<sequence>MSDHSSTVPRAEGSPQHDTVSITSDASRSHSTNSLRDVQEDQQDQDKLEEREGEKKKNTKEEKEEKEEDDHDMTLKGDNEDTETPRETTSATPLIARKSAPAELPILSNSSATTTVDSSTSNPPHTAPNSTRTPATTAESSLTTTPVSTLSAGNSKHASGLPKKKDLMRPLFSRSSTTDKITSKPGNTKSMIVETETVDASNTPSVTLPIASSTNVISNDLLSNPSTLANNLSALRNKKSTLFVETNGQVNTQPTSSTAFDNDNASIAGSIRTSNKRLAPADSHLNITKPGATKADLFAARIANAVGDGSDSDSEETFVYESAPDALTTNTLPTNKTIAALGPNNPLALRKLSQRNISMPVTSSSHPFSPSTTSHVLSHNDDGRDHGLNLYETDEESDHGSTHDQKTLTRSTAADTQQQFHQLQHQHLQQQQHQLQQDQENLRQSPTQNHFPTPQKQQQQQQQQQPQQQQMASKSALFTKYNGGSRKPSNTSLMAAQKNGNMSQLRTTTSKLFDVKGGTLRRYSGVPDDVNIEDYLDQYDEENQIGDSDYADSYHYEDEDDDDELTPLNVNNANHKLRSKMSKHYQHKRSVSNFGSTDRTDLADFGFDKDETTVRRPRSLKAKRPYARGQQYQQEQEQYSPHNFYNRKRNTKIQMLKNAMCLSVTVFVLLAVGFIGGFLLANSKELQDLEIVSVDDIIVSVDELVFDLSVGAYNHGLLGVDISQVELDLFAKTTHLAPSPLFPSLDDAKGDVQTILLGSVTKFETPLHFESGFIHRNYTVTKGEIKLLHPGQNTTDHDQENHKSENDLDKWRKIIEHPFDLIVRGTFMYEVPLLKTEQSVAVTKTVTVDPTEDEKEKA</sequence>
<dbReference type="GO" id="GO:0000011">
    <property type="term" value="P:vacuole inheritance"/>
    <property type="evidence" value="ECO:0007669"/>
    <property type="project" value="TreeGrafter"/>
</dbReference>
<feature type="transmembrane region" description="Helical" evidence="2">
    <location>
        <begin position="659"/>
        <end position="681"/>
    </location>
</feature>
<feature type="compositionally biased region" description="Low complexity" evidence="1">
    <location>
        <begin position="360"/>
        <end position="376"/>
    </location>
</feature>
<feature type="compositionally biased region" description="Low complexity" evidence="1">
    <location>
        <begin position="417"/>
        <end position="439"/>
    </location>
</feature>
<dbReference type="EMBL" id="LK052910">
    <property type="protein sequence ID" value="CDR46715.1"/>
    <property type="molecule type" value="Genomic_DNA"/>
</dbReference>
<protein>
    <submittedName>
        <fullName evidence="3">CYFA0S25e01266g1_1</fullName>
    </submittedName>
</protein>
<keyword evidence="2" id="KW-1133">Transmembrane helix</keyword>
<dbReference type="OrthoDB" id="1204at2759"/>
<evidence type="ECO:0000256" key="2">
    <source>
        <dbReference type="SAM" id="Phobius"/>
    </source>
</evidence>
<dbReference type="VEuPathDB" id="FungiDB:BON22_3557"/>
<feature type="compositionally biased region" description="Polar residues" evidence="1">
    <location>
        <begin position="16"/>
        <end position="36"/>
    </location>
</feature>
<feature type="region of interest" description="Disordered" evidence="1">
    <location>
        <begin position="1"/>
        <end position="190"/>
    </location>
</feature>
<dbReference type="GO" id="GO:0010513">
    <property type="term" value="P:positive regulation of phosphatidylinositol biosynthetic process"/>
    <property type="evidence" value="ECO:0007669"/>
    <property type="project" value="TreeGrafter"/>
</dbReference>
<feature type="region of interest" description="Disordered" evidence="1">
    <location>
        <begin position="619"/>
        <end position="638"/>
    </location>
</feature>
<keyword evidence="2" id="KW-0812">Transmembrane</keyword>
<feature type="compositionally biased region" description="Polar residues" evidence="1">
    <location>
        <begin position="173"/>
        <end position="190"/>
    </location>
</feature>
<dbReference type="Pfam" id="PF12751">
    <property type="entry name" value="Vac7"/>
    <property type="match status" value="1"/>
</dbReference>
<feature type="compositionally biased region" description="Polar residues" evidence="1">
    <location>
        <begin position="442"/>
        <end position="452"/>
    </location>
</feature>
<name>A0A061BBK2_CYBFA</name>
<dbReference type="AlphaFoldDB" id="A0A061BBK2"/>
<dbReference type="GO" id="GO:1903778">
    <property type="term" value="P:protein localization to vacuolar membrane"/>
    <property type="evidence" value="ECO:0007669"/>
    <property type="project" value="TreeGrafter"/>
</dbReference>
<feature type="region of interest" description="Disordered" evidence="1">
    <location>
        <begin position="359"/>
        <end position="474"/>
    </location>
</feature>
<reference evidence="3" key="1">
    <citation type="journal article" date="2014" name="Genome Announc.">
        <title>Genome sequence of the yeast Cyberlindnera fabianii (Hansenula fabianii).</title>
        <authorList>
            <person name="Freel K.C."/>
            <person name="Sarilar V."/>
            <person name="Neuveglise C."/>
            <person name="Devillers H."/>
            <person name="Friedrich A."/>
            <person name="Schacherer J."/>
        </authorList>
    </citation>
    <scope>NUCLEOTIDE SEQUENCE</scope>
    <source>
        <strain evidence="3">YJS4271</strain>
    </source>
</reference>
<organism evidence="3">
    <name type="scientific">Cyberlindnera fabianii</name>
    <name type="common">Yeast</name>
    <name type="synonym">Hansenula fabianii</name>
    <dbReference type="NCBI Taxonomy" id="36022"/>
    <lineage>
        <taxon>Eukaryota</taxon>
        <taxon>Fungi</taxon>
        <taxon>Dikarya</taxon>
        <taxon>Ascomycota</taxon>
        <taxon>Saccharomycotina</taxon>
        <taxon>Saccharomycetes</taxon>
        <taxon>Phaffomycetales</taxon>
        <taxon>Phaffomycetaceae</taxon>
        <taxon>Cyberlindnera</taxon>
    </lineage>
</organism>
<feature type="compositionally biased region" description="Low complexity" evidence="1">
    <location>
        <begin position="108"/>
        <end position="121"/>
    </location>
</feature>
<feature type="compositionally biased region" description="Basic and acidic residues" evidence="1">
    <location>
        <begin position="398"/>
        <end position="407"/>
    </location>
</feature>
<dbReference type="GO" id="GO:0000329">
    <property type="term" value="C:fungal-type vacuole membrane"/>
    <property type="evidence" value="ECO:0007669"/>
    <property type="project" value="TreeGrafter"/>
</dbReference>
<feature type="region of interest" description="Disordered" evidence="1">
    <location>
        <begin position="542"/>
        <end position="569"/>
    </location>
</feature>
<dbReference type="InterPro" id="IPR024260">
    <property type="entry name" value="Vac7"/>
</dbReference>
<evidence type="ECO:0000256" key="1">
    <source>
        <dbReference type="SAM" id="MobiDB-lite"/>
    </source>
</evidence>
<feature type="compositionally biased region" description="Basic and acidic residues" evidence="1">
    <location>
        <begin position="72"/>
        <end position="86"/>
    </location>
</feature>
<evidence type="ECO:0000313" key="3">
    <source>
        <dbReference type="EMBL" id="CDR46715.1"/>
    </source>
</evidence>
<dbReference type="GO" id="GO:0070772">
    <property type="term" value="C:PAS complex"/>
    <property type="evidence" value="ECO:0007669"/>
    <property type="project" value="TreeGrafter"/>
</dbReference>
<feature type="compositionally biased region" description="Low complexity" evidence="1">
    <location>
        <begin position="140"/>
        <end position="151"/>
    </location>
</feature>
<dbReference type="PANTHER" id="PTHR28258">
    <property type="entry name" value="VACUOLAR SEGREGATION PROTEIN 7"/>
    <property type="match status" value="1"/>
</dbReference>
<proteinExistence type="predicted"/>
<feature type="compositionally biased region" description="Basic and acidic residues" evidence="1">
    <location>
        <begin position="44"/>
        <end position="63"/>
    </location>
</feature>
<feature type="compositionally biased region" description="Basic and acidic residues" evidence="1">
    <location>
        <begin position="378"/>
        <end position="387"/>
    </location>
</feature>
<feature type="compositionally biased region" description="Low complexity" evidence="1">
    <location>
        <begin position="454"/>
        <end position="470"/>
    </location>
</feature>
<feature type="compositionally biased region" description="Polar residues" evidence="1">
    <location>
        <begin position="122"/>
        <end position="139"/>
    </location>
</feature>
<dbReference type="PhylomeDB" id="A0A061BBK2"/>
<dbReference type="PANTHER" id="PTHR28258:SF1">
    <property type="entry name" value="VACUOLAR SEGREGATION PROTEIN 7"/>
    <property type="match status" value="1"/>
</dbReference>
<accession>A0A061BBK2</accession>